<evidence type="ECO:0000313" key="4">
    <source>
        <dbReference type="EMBL" id="EME87377.1"/>
    </source>
</evidence>
<keyword evidence="5" id="KW-1185">Reference proteome</keyword>
<reference evidence="4 5" key="1">
    <citation type="journal article" date="2012" name="PLoS Pathog.">
        <title>Diverse lifestyles and strategies of plant pathogenesis encoded in the genomes of eighteen Dothideomycetes fungi.</title>
        <authorList>
            <person name="Ohm R.A."/>
            <person name="Feau N."/>
            <person name="Henrissat B."/>
            <person name="Schoch C.L."/>
            <person name="Horwitz B.A."/>
            <person name="Barry K.W."/>
            <person name="Condon B.J."/>
            <person name="Copeland A.C."/>
            <person name="Dhillon B."/>
            <person name="Glaser F."/>
            <person name="Hesse C.N."/>
            <person name="Kosti I."/>
            <person name="LaButti K."/>
            <person name="Lindquist E.A."/>
            <person name="Lucas S."/>
            <person name="Salamov A.A."/>
            <person name="Bradshaw R.E."/>
            <person name="Ciuffetti L."/>
            <person name="Hamelin R.C."/>
            <person name="Kema G.H.J."/>
            <person name="Lawrence C."/>
            <person name="Scott J.A."/>
            <person name="Spatafora J.W."/>
            <person name="Turgeon B.G."/>
            <person name="de Wit P.J.G.M."/>
            <person name="Zhong S."/>
            <person name="Goodwin S.B."/>
            <person name="Grigoriev I.V."/>
        </authorList>
    </citation>
    <scope>NUCLEOTIDE SEQUENCE [LARGE SCALE GENOMIC DNA]</scope>
    <source>
        <strain evidence="4 5">CIRAD86</strain>
    </source>
</reference>
<dbReference type="Pfam" id="PF00615">
    <property type="entry name" value="RGS"/>
    <property type="match status" value="1"/>
</dbReference>
<dbReference type="SUPFAM" id="SSF48097">
    <property type="entry name" value="Regulator of G-protein signaling, RGS"/>
    <property type="match status" value="1"/>
</dbReference>
<dbReference type="eggNOG" id="ENOG502S0M5">
    <property type="taxonomic scope" value="Eukaryota"/>
</dbReference>
<feature type="transmembrane region" description="Helical" evidence="2">
    <location>
        <begin position="334"/>
        <end position="355"/>
    </location>
</feature>
<dbReference type="GeneID" id="19331378"/>
<feature type="transmembrane region" description="Helical" evidence="2">
    <location>
        <begin position="300"/>
        <end position="322"/>
    </location>
</feature>
<name>N1Q8Z1_PSEFD</name>
<dbReference type="OrthoDB" id="3232309at2759"/>
<feature type="transmembrane region" description="Helical" evidence="2">
    <location>
        <begin position="432"/>
        <end position="454"/>
    </location>
</feature>
<accession>N1Q8Z1</accession>
<dbReference type="KEGG" id="pfj:MYCFIDRAFT_148057"/>
<feature type="compositionally biased region" description="Basic and acidic residues" evidence="1">
    <location>
        <begin position="139"/>
        <end position="152"/>
    </location>
</feature>
<dbReference type="InterPro" id="IPR036305">
    <property type="entry name" value="RGS_sf"/>
</dbReference>
<keyword evidence="2" id="KW-1133">Transmembrane helix</keyword>
<dbReference type="VEuPathDB" id="FungiDB:MYCFIDRAFT_148057"/>
<evidence type="ECO:0000313" key="5">
    <source>
        <dbReference type="Proteomes" id="UP000016932"/>
    </source>
</evidence>
<dbReference type="Gene3D" id="1.10.167.10">
    <property type="entry name" value="Regulator of G-protein Signalling 4, domain 2"/>
    <property type="match status" value="1"/>
</dbReference>
<gene>
    <name evidence="4" type="ORF">MYCFIDRAFT_148057</name>
</gene>
<dbReference type="RefSeq" id="XP_007920839.1">
    <property type="nucleotide sequence ID" value="XM_007922648.1"/>
</dbReference>
<dbReference type="PANTHER" id="PTHR39466:SF1">
    <property type="entry name" value="RGS DOMAIN-CONTAINING PROTEIN"/>
    <property type="match status" value="1"/>
</dbReference>
<feature type="domain" description="RGS" evidence="3">
    <location>
        <begin position="225"/>
        <end position="288"/>
    </location>
</feature>
<dbReference type="Proteomes" id="UP000016932">
    <property type="component" value="Unassembled WGS sequence"/>
</dbReference>
<feature type="region of interest" description="Disordered" evidence="1">
    <location>
        <begin position="136"/>
        <end position="181"/>
    </location>
</feature>
<keyword evidence="2" id="KW-0812">Transmembrane</keyword>
<dbReference type="InterPro" id="IPR044926">
    <property type="entry name" value="RGS_subdomain_2"/>
</dbReference>
<evidence type="ECO:0000259" key="3">
    <source>
        <dbReference type="Pfam" id="PF00615"/>
    </source>
</evidence>
<sequence length="460" mass="51686">MVYSLTYRRPSHVTASSRDSLNGDEKQKSINDSIQSGTSALSHGIPAALGFDRIVEGGTCPPVTLREFMNYLKYIEYSAENLQFFLWFRDYTARWEKLKESEKALAPEWSVSAETDNTVAPSRPKRVAPQIAEVLNKTDLGDSRKPTVDRADPFNTPPASLSFDSKRDGASDNASSVSDEKTLLGSANSNHRALTEQAFEEAGMKWKPCKLTHICMNSLTTQPYRDEVSRIVSIYIADGSPRELNLSSRERQAVLHALQHTTHPSAFRSIVTTVEYSLRKQAHPNFIRWTICNGNRPRVVFARGLGVAGILAGFLADLLITLSHAGRGWRVLPIIGWMIGISTLIAAWKGMCVVLHGMHHRHVRPWELFADESEEVANDKFSSHDDLLSISGNSFEEEPWVPRYKKRNVVRKIFDREVWIQEPALRQIQDTIFVQAILGSFVLSCIFVGIFLAVPRGNLF</sequence>
<dbReference type="PANTHER" id="PTHR39466">
    <property type="entry name" value="RGS DOMAIN-CONTAINING PROTEIN"/>
    <property type="match status" value="1"/>
</dbReference>
<dbReference type="AlphaFoldDB" id="N1Q8Z1"/>
<evidence type="ECO:0000256" key="2">
    <source>
        <dbReference type="SAM" id="Phobius"/>
    </source>
</evidence>
<protein>
    <recommendedName>
        <fullName evidence="3">RGS domain-containing protein</fullName>
    </recommendedName>
</protein>
<keyword evidence="2" id="KW-0472">Membrane</keyword>
<dbReference type="HOGENOM" id="CLU_041181_1_0_1"/>
<organism evidence="4 5">
    <name type="scientific">Pseudocercospora fijiensis (strain CIRAD86)</name>
    <name type="common">Black leaf streak disease fungus</name>
    <name type="synonym">Mycosphaerella fijiensis</name>
    <dbReference type="NCBI Taxonomy" id="383855"/>
    <lineage>
        <taxon>Eukaryota</taxon>
        <taxon>Fungi</taxon>
        <taxon>Dikarya</taxon>
        <taxon>Ascomycota</taxon>
        <taxon>Pezizomycotina</taxon>
        <taxon>Dothideomycetes</taxon>
        <taxon>Dothideomycetidae</taxon>
        <taxon>Mycosphaerellales</taxon>
        <taxon>Mycosphaerellaceae</taxon>
        <taxon>Pseudocercospora</taxon>
    </lineage>
</organism>
<dbReference type="InterPro" id="IPR016137">
    <property type="entry name" value="RGS"/>
</dbReference>
<evidence type="ECO:0000256" key="1">
    <source>
        <dbReference type="SAM" id="MobiDB-lite"/>
    </source>
</evidence>
<proteinExistence type="predicted"/>
<dbReference type="EMBL" id="KB446555">
    <property type="protein sequence ID" value="EME87377.1"/>
    <property type="molecule type" value="Genomic_DNA"/>
</dbReference>